<dbReference type="Proteomes" id="UP001056120">
    <property type="component" value="Linkage Group LG18"/>
</dbReference>
<dbReference type="EMBL" id="CM042035">
    <property type="protein sequence ID" value="KAI3755452.1"/>
    <property type="molecule type" value="Genomic_DNA"/>
</dbReference>
<sequence>MWKKGMMLPGKGMCMLRLEDEVLMEHHIKDNKDEVLMEQHIEGNEDEFLMRSIIEQRYQGIDFNDMMQQDEVFLAQLFDDYQVEH</sequence>
<organism evidence="1 2">
    <name type="scientific">Smallanthus sonchifolius</name>
    <dbReference type="NCBI Taxonomy" id="185202"/>
    <lineage>
        <taxon>Eukaryota</taxon>
        <taxon>Viridiplantae</taxon>
        <taxon>Streptophyta</taxon>
        <taxon>Embryophyta</taxon>
        <taxon>Tracheophyta</taxon>
        <taxon>Spermatophyta</taxon>
        <taxon>Magnoliopsida</taxon>
        <taxon>eudicotyledons</taxon>
        <taxon>Gunneridae</taxon>
        <taxon>Pentapetalae</taxon>
        <taxon>asterids</taxon>
        <taxon>campanulids</taxon>
        <taxon>Asterales</taxon>
        <taxon>Asteraceae</taxon>
        <taxon>Asteroideae</taxon>
        <taxon>Heliantheae alliance</taxon>
        <taxon>Millerieae</taxon>
        <taxon>Smallanthus</taxon>
    </lineage>
</organism>
<comment type="caution">
    <text evidence="1">The sequence shown here is derived from an EMBL/GenBank/DDBJ whole genome shotgun (WGS) entry which is preliminary data.</text>
</comment>
<evidence type="ECO:0000313" key="1">
    <source>
        <dbReference type="EMBL" id="KAI3755452.1"/>
    </source>
</evidence>
<evidence type="ECO:0000313" key="2">
    <source>
        <dbReference type="Proteomes" id="UP001056120"/>
    </source>
</evidence>
<keyword evidence="2" id="KW-1185">Reference proteome</keyword>
<reference evidence="2" key="1">
    <citation type="journal article" date="2022" name="Mol. Ecol. Resour.">
        <title>The genomes of chicory, endive, great burdock and yacon provide insights into Asteraceae palaeo-polyploidization history and plant inulin production.</title>
        <authorList>
            <person name="Fan W."/>
            <person name="Wang S."/>
            <person name="Wang H."/>
            <person name="Wang A."/>
            <person name="Jiang F."/>
            <person name="Liu H."/>
            <person name="Zhao H."/>
            <person name="Xu D."/>
            <person name="Zhang Y."/>
        </authorList>
    </citation>
    <scope>NUCLEOTIDE SEQUENCE [LARGE SCALE GENOMIC DNA]</scope>
    <source>
        <strain evidence="2">cv. Yunnan</strain>
    </source>
</reference>
<protein>
    <submittedName>
        <fullName evidence="1">Uncharacterized protein</fullName>
    </submittedName>
</protein>
<proteinExistence type="predicted"/>
<accession>A0ACB9E9G6</accession>
<name>A0ACB9E9G6_9ASTR</name>
<gene>
    <name evidence="1" type="ORF">L1987_55253</name>
</gene>
<reference evidence="1 2" key="2">
    <citation type="journal article" date="2022" name="Mol. Ecol. Resour.">
        <title>The genomes of chicory, endive, great burdock and yacon provide insights into Asteraceae paleo-polyploidization history and plant inulin production.</title>
        <authorList>
            <person name="Fan W."/>
            <person name="Wang S."/>
            <person name="Wang H."/>
            <person name="Wang A."/>
            <person name="Jiang F."/>
            <person name="Liu H."/>
            <person name="Zhao H."/>
            <person name="Xu D."/>
            <person name="Zhang Y."/>
        </authorList>
    </citation>
    <scope>NUCLEOTIDE SEQUENCE [LARGE SCALE GENOMIC DNA]</scope>
    <source>
        <strain evidence="2">cv. Yunnan</strain>
        <tissue evidence="1">Leaves</tissue>
    </source>
</reference>